<keyword evidence="3" id="KW-1185">Reference proteome</keyword>
<accession>A0ABS5RKF1</accession>
<dbReference type="Pfam" id="PF00753">
    <property type="entry name" value="Lactamase_B"/>
    <property type="match status" value="1"/>
</dbReference>
<organism evidence="2 3">
    <name type="scientific">Mycolicibacter acidiphilus</name>
    <dbReference type="NCBI Taxonomy" id="2835306"/>
    <lineage>
        <taxon>Bacteria</taxon>
        <taxon>Bacillati</taxon>
        <taxon>Actinomycetota</taxon>
        <taxon>Actinomycetes</taxon>
        <taxon>Mycobacteriales</taxon>
        <taxon>Mycobacteriaceae</taxon>
        <taxon>Mycolicibacter</taxon>
    </lineage>
</organism>
<feature type="domain" description="Metallo-beta-lactamase" evidence="1">
    <location>
        <begin position="32"/>
        <end position="225"/>
    </location>
</feature>
<dbReference type="EMBL" id="JAHCLR010000029">
    <property type="protein sequence ID" value="MBS9534766.1"/>
    <property type="molecule type" value="Genomic_DNA"/>
</dbReference>
<dbReference type="CDD" id="cd16282">
    <property type="entry name" value="metallo-hydrolase-like_MBL-fold"/>
    <property type="match status" value="1"/>
</dbReference>
<sequence length="256" mass="26871">MADLSGNRDVATNYRWTRLSECAYQARLPFCDVNVGAVVGATAVLIIDCGTTLIEARRVADDLLMLADRPVRHVVLTHAHFDHVLGSSAFASATVYAAPQAAALLATGRAELRADAVHHGADPELVDAALAALRPVDRTITNLDLDLGGLTVHVAHPGSGHTDHDLVVLVPAVGPSDRPVVFCGDLVEESGDPAIGADAELPAWPGTLDRVLEVGGPDAIYVPGHGVPVGSDFVHRQRDWLAGRREPDSRCGDGSG</sequence>
<dbReference type="InterPro" id="IPR050855">
    <property type="entry name" value="NDM-1-like"/>
</dbReference>
<gene>
    <name evidence="2" type="ORF">KIH27_14325</name>
</gene>
<dbReference type="SUPFAM" id="SSF56281">
    <property type="entry name" value="Metallo-hydrolase/oxidoreductase"/>
    <property type="match status" value="1"/>
</dbReference>
<evidence type="ECO:0000313" key="3">
    <source>
        <dbReference type="Proteomes" id="UP001519535"/>
    </source>
</evidence>
<dbReference type="Proteomes" id="UP001519535">
    <property type="component" value="Unassembled WGS sequence"/>
</dbReference>
<dbReference type="SMART" id="SM00849">
    <property type="entry name" value="Lactamase_B"/>
    <property type="match status" value="1"/>
</dbReference>
<name>A0ABS5RKF1_9MYCO</name>
<evidence type="ECO:0000313" key="2">
    <source>
        <dbReference type="EMBL" id="MBS9534766.1"/>
    </source>
</evidence>
<evidence type="ECO:0000259" key="1">
    <source>
        <dbReference type="SMART" id="SM00849"/>
    </source>
</evidence>
<dbReference type="InterPro" id="IPR001279">
    <property type="entry name" value="Metallo-B-lactamas"/>
</dbReference>
<proteinExistence type="predicted"/>
<dbReference type="RefSeq" id="WP_214093635.1">
    <property type="nucleotide sequence ID" value="NZ_JAHCLR010000029.1"/>
</dbReference>
<comment type="caution">
    <text evidence="2">The sequence shown here is derived from an EMBL/GenBank/DDBJ whole genome shotgun (WGS) entry which is preliminary data.</text>
</comment>
<dbReference type="Gene3D" id="3.60.15.10">
    <property type="entry name" value="Ribonuclease Z/Hydroxyacylglutathione hydrolase-like"/>
    <property type="match status" value="1"/>
</dbReference>
<dbReference type="InterPro" id="IPR036866">
    <property type="entry name" value="RibonucZ/Hydroxyglut_hydro"/>
</dbReference>
<dbReference type="PANTHER" id="PTHR42951:SF4">
    <property type="entry name" value="ACYL-COENZYME A THIOESTERASE MBLAC2"/>
    <property type="match status" value="1"/>
</dbReference>
<dbReference type="PANTHER" id="PTHR42951">
    <property type="entry name" value="METALLO-BETA-LACTAMASE DOMAIN-CONTAINING"/>
    <property type="match status" value="1"/>
</dbReference>
<reference evidence="2 3" key="1">
    <citation type="submission" date="2021-05" db="EMBL/GenBank/DDBJ databases">
        <title>Mycobacterium acidophilum sp. nov., an extremely acid-tolerant member of the genus Mycobacterium.</title>
        <authorList>
            <person name="Xia J."/>
        </authorList>
    </citation>
    <scope>NUCLEOTIDE SEQUENCE [LARGE SCALE GENOMIC DNA]</scope>
    <source>
        <strain evidence="2 3">M1</strain>
    </source>
</reference>
<protein>
    <submittedName>
        <fullName evidence="2">MBL fold metallo-hydrolase</fullName>
    </submittedName>
</protein>